<evidence type="ECO:0000259" key="1">
    <source>
        <dbReference type="PROSITE" id="PS51782"/>
    </source>
</evidence>
<dbReference type="Pfam" id="PF01476">
    <property type="entry name" value="LysM"/>
    <property type="match status" value="1"/>
</dbReference>
<name>A0ABU2LGD9_9ACTN</name>
<dbReference type="SMART" id="SM00257">
    <property type="entry name" value="LysM"/>
    <property type="match status" value="1"/>
</dbReference>
<dbReference type="InterPro" id="IPR052196">
    <property type="entry name" value="Bact_Kbp"/>
</dbReference>
<protein>
    <submittedName>
        <fullName evidence="2">LysM domain-containing protein</fullName>
    </submittedName>
</protein>
<evidence type="ECO:0000313" key="3">
    <source>
        <dbReference type="Proteomes" id="UP001183388"/>
    </source>
</evidence>
<dbReference type="InterPro" id="IPR036779">
    <property type="entry name" value="LysM_dom_sf"/>
</dbReference>
<gene>
    <name evidence="2" type="ORF">RM780_27260</name>
</gene>
<evidence type="ECO:0000313" key="2">
    <source>
        <dbReference type="EMBL" id="MDT0310617.1"/>
    </source>
</evidence>
<feature type="non-terminal residue" evidence="2">
    <location>
        <position position="1"/>
    </location>
</feature>
<dbReference type="CDD" id="cd00118">
    <property type="entry name" value="LysM"/>
    <property type="match status" value="1"/>
</dbReference>
<dbReference type="EMBL" id="JAVREN010000087">
    <property type="protein sequence ID" value="MDT0310617.1"/>
    <property type="molecule type" value="Genomic_DNA"/>
</dbReference>
<dbReference type="SUPFAM" id="SSF54106">
    <property type="entry name" value="LysM domain"/>
    <property type="match status" value="1"/>
</dbReference>
<sequence length="63" mass="6712">GRAPAAPSSDGRRDGGVYTVQRGDTLSGIAEEYDTTWPQLWADNVDVVGEDPDLILPGQELAL</sequence>
<accession>A0ABU2LGD9</accession>
<dbReference type="InterPro" id="IPR018392">
    <property type="entry name" value="LysM"/>
</dbReference>
<proteinExistence type="predicted"/>
<feature type="domain" description="LysM" evidence="1">
    <location>
        <begin position="16"/>
        <end position="63"/>
    </location>
</feature>
<dbReference type="PANTHER" id="PTHR34700:SF4">
    <property type="entry name" value="PHAGE-LIKE ELEMENT PBSX PROTEIN XKDP"/>
    <property type="match status" value="1"/>
</dbReference>
<dbReference type="Proteomes" id="UP001183388">
    <property type="component" value="Unassembled WGS sequence"/>
</dbReference>
<dbReference type="PANTHER" id="PTHR34700">
    <property type="entry name" value="POTASSIUM BINDING PROTEIN KBP"/>
    <property type="match status" value="1"/>
</dbReference>
<dbReference type="Gene3D" id="3.10.350.10">
    <property type="entry name" value="LysM domain"/>
    <property type="match status" value="1"/>
</dbReference>
<dbReference type="RefSeq" id="WP_311633583.1">
    <property type="nucleotide sequence ID" value="NZ_JAVREN010000087.1"/>
</dbReference>
<organism evidence="2 3">
    <name type="scientific">Streptomyces boetiae</name>
    <dbReference type="NCBI Taxonomy" id="3075541"/>
    <lineage>
        <taxon>Bacteria</taxon>
        <taxon>Bacillati</taxon>
        <taxon>Actinomycetota</taxon>
        <taxon>Actinomycetes</taxon>
        <taxon>Kitasatosporales</taxon>
        <taxon>Streptomycetaceae</taxon>
        <taxon>Streptomyces</taxon>
    </lineage>
</organism>
<comment type="caution">
    <text evidence="2">The sequence shown here is derived from an EMBL/GenBank/DDBJ whole genome shotgun (WGS) entry which is preliminary data.</text>
</comment>
<reference evidence="3" key="1">
    <citation type="submission" date="2023-07" db="EMBL/GenBank/DDBJ databases">
        <title>30 novel species of actinomycetes from the DSMZ collection.</title>
        <authorList>
            <person name="Nouioui I."/>
        </authorList>
    </citation>
    <scope>NUCLEOTIDE SEQUENCE [LARGE SCALE GENOMIC DNA]</scope>
    <source>
        <strain evidence="3">DSM 44917</strain>
    </source>
</reference>
<dbReference type="PROSITE" id="PS51782">
    <property type="entry name" value="LYSM"/>
    <property type="match status" value="1"/>
</dbReference>
<keyword evidence="3" id="KW-1185">Reference proteome</keyword>